<dbReference type="InterPro" id="IPR005900">
    <property type="entry name" value="6-phosphogluconolactonase_DevB"/>
</dbReference>
<dbReference type="EMBL" id="CP003587">
    <property type="protein sequence ID" value="AGY59810.1"/>
    <property type="molecule type" value="Genomic_DNA"/>
</dbReference>
<dbReference type="PATRIC" id="fig|1183438.3.peg.3499"/>
<evidence type="ECO:0000256" key="4">
    <source>
        <dbReference type="ARBA" id="ARBA00010662"/>
    </source>
</evidence>
<dbReference type="EC" id="3.1.1.31" evidence="5 7"/>
<name>U5QQ79_GLOK1</name>
<dbReference type="SUPFAM" id="SSF100950">
    <property type="entry name" value="NagB/RpiA/CoA transferase-like"/>
    <property type="match status" value="1"/>
</dbReference>
<dbReference type="KEGG" id="glj:GKIL_3564"/>
<evidence type="ECO:0000259" key="8">
    <source>
        <dbReference type="Pfam" id="PF01182"/>
    </source>
</evidence>
<comment type="similarity">
    <text evidence="4 7">Belongs to the glucosamine/galactosamine-6-phosphate isomerase family. 6-phosphogluconolactonase subfamily.</text>
</comment>
<evidence type="ECO:0000256" key="7">
    <source>
        <dbReference type="RuleBase" id="RU365095"/>
    </source>
</evidence>
<dbReference type="PANTHER" id="PTHR11054">
    <property type="entry name" value="6-PHOSPHOGLUCONOLACTONASE"/>
    <property type="match status" value="1"/>
</dbReference>
<dbReference type="UniPathway" id="UPA00115">
    <property type="reaction ID" value="UER00409"/>
</dbReference>
<protein>
    <recommendedName>
        <fullName evidence="6 7">6-phosphogluconolactonase</fullName>
        <shortName evidence="7">6PGL</shortName>
        <ecNumber evidence="5 7">3.1.1.31</ecNumber>
    </recommendedName>
</protein>
<dbReference type="GO" id="GO:0006098">
    <property type="term" value="P:pentose-phosphate shunt"/>
    <property type="evidence" value="ECO:0007669"/>
    <property type="project" value="UniProtKB-UniPathway"/>
</dbReference>
<dbReference type="OrthoDB" id="9810967at2"/>
<sequence>MPDVRIFPDLEGASQEAARLFAAAASEAIADHYRFSVALSGGPTPRRLYQLLAAEPYRSQLPWGQIHFFWGDERYVPANHAESNYRMAKEALLDHISIPVDNIHPMPTDAPEIEQAARVHSAELQIFFDGDICFDLALMGIGDDGHTASLFADDPALTVRDKPVAVARPTSQPTDRLTLTYPIFNRTRRVLFLVSGQEKALVVARVLAGDAAYPCTGIQPTGELIWLLDQAAAASLGEVK</sequence>
<keyword evidence="10" id="KW-1185">Reference proteome</keyword>
<evidence type="ECO:0000313" key="10">
    <source>
        <dbReference type="Proteomes" id="UP000017396"/>
    </source>
</evidence>
<dbReference type="HOGENOM" id="CLU_053947_2_0_3"/>
<dbReference type="NCBIfam" id="TIGR01198">
    <property type="entry name" value="pgl"/>
    <property type="match status" value="1"/>
</dbReference>
<dbReference type="RefSeq" id="WP_023175119.1">
    <property type="nucleotide sequence ID" value="NC_022600.1"/>
</dbReference>
<feature type="domain" description="Glucosamine/galactosamine-6-phosphate isomerase" evidence="8">
    <location>
        <begin position="10"/>
        <end position="226"/>
    </location>
</feature>
<comment type="function">
    <text evidence="2 7">Hydrolysis of 6-phosphogluconolactone to 6-phosphogluconate.</text>
</comment>
<dbReference type="InterPro" id="IPR039104">
    <property type="entry name" value="6PGL"/>
</dbReference>
<keyword evidence="7 9" id="KW-0378">Hydrolase</keyword>
<dbReference type="AlphaFoldDB" id="U5QQ79"/>
<comment type="pathway">
    <text evidence="3 7">Carbohydrate degradation; pentose phosphate pathway; D-ribulose 5-phosphate from D-glucose 6-phosphate (oxidative stage): step 2/3.</text>
</comment>
<reference evidence="9 10" key="1">
    <citation type="journal article" date="2013" name="PLoS ONE">
        <title>Cultivation and Complete Genome Sequencing of Gloeobacter kilaueensis sp. nov., from a Lava Cave in Kilauea Caldera, Hawai'i.</title>
        <authorList>
            <person name="Saw J.H."/>
            <person name="Schatz M."/>
            <person name="Brown M.V."/>
            <person name="Kunkel D.D."/>
            <person name="Foster J.S."/>
            <person name="Shick H."/>
            <person name="Christensen S."/>
            <person name="Hou S."/>
            <person name="Wan X."/>
            <person name="Donachie S.P."/>
        </authorList>
    </citation>
    <scope>NUCLEOTIDE SEQUENCE [LARGE SCALE GENOMIC DNA]</scope>
    <source>
        <strain evidence="10">JS</strain>
    </source>
</reference>
<proteinExistence type="inferred from homology"/>
<evidence type="ECO:0000256" key="5">
    <source>
        <dbReference type="ARBA" id="ARBA00013198"/>
    </source>
</evidence>
<evidence type="ECO:0000256" key="1">
    <source>
        <dbReference type="ARBA" id="ARBA00000832"/>
    </source>
</evidence>
<dbReference type="Pfam" id="PF01182">
    <property type="entry name" value="Glucosamine_iso"/>
    <property type="match status" value="1"/>
</dbReference>
<dbReference type="InterPro" id="IPR037171">
    <property type="entry name" value="NagB/RpiA_transferase-like"/>
</dbReference>
<organism evidence="9 10">
    <name type="scientific">Gloeobacter kilaueensis (strain ATCC BAA-2537 / CCAP 1431/1 / ULC 316 / JS1)</name>
    <dbReference type="NCBI Taxonomy" id="1183438"/>
    <lineage>
        <taxon>Bacteria</taxon>
        <taxon>Bacillati</taxon>
        <taxon>Cyanobacteriota</taxon>
        <taxon>Cyanophyceae</taxon>
        <taxon>Gloeobacterales</taxon>
        <taxon>Gloeobacteraceae</taxon>
        <taxon>Gloeobacter</taxon>
    </lineage>
</organism>
<evidence type="ECO:0000256" key="6">
    <source>
        <dbReference type="ARBA" id="ARBA00020337"/>
    </source>
</evidence>
<evidence type="ECO:0000256" key="3">
    <source>
        <dbReference type="ARBA" id="ARBA00004961"/>
    </source>
</evidence>
<evidence type="ECO:0000313" key="9">
    <source>
        <dbReference type="EMBL" id="AGY59810.1"/>
    </source>
</evidence>
<dbReference type="STRING" id="1183438.GKIL_3564"/>
<dbReference type="GO" id="GO:0017057">
    <property type="term" value="F:6-phosphogluconolactonase activity"/>
    <property type="evidence" value="ECO:0007669"/>
    <property type="project" value="UniProtKB-UniRule"/>
</dbReference>
<dbReference type="CDD" id="cd01400">
    <property type="entry name" value="6PGL"/>
    <property type="match status" value="1"/>
</dbReference>
<dbReference type="eggNOG" id="COG0363">
    <property type="taxonomic scope" value="Bacteria"/>
</dbReference>
<dbReference type="Proteomes" id="UP000017396">
    <property type="component" value="Chromosome"/>
</dbReference>
<dbReference type="Gene3D" id="3.40.50.1360">
    <property type="match status" value="1"/>
</dbReference>
<dbReference type="InterPro" id="IPR006148">
    <property type="entry name" value="Glc/Gal-6P_isomerase"/>
</dbReference>
<gene>
    <name evidence="7 9" type="primary">pgl</name>
    <name evidence="9" type="ORF">GKIL_3564</name>
</gene>
<accession>U5QQ79</accession>
<dbReference type="PANTHER" id="PTHR11054:SF0">
    <property type="entry name" value="6-PHOSPHOGLUCONOLACTONASE"/>
    <property type="match status" value="1"/>
</dbReference>
<dbReference type="GO" id="GO:0005975">
    <property type="term" value="P:carbohydrate metabolic process"/>
    <property type="evidence" value="ECO:0007669"/>
    <property type="project" value="UniProtKB-UniRule"/>
</dbReference>
<comment type="catalytic activity">
    <reaction evidence="1 7">
        <text>6-phospho-D-glucono-1,5-lactone + H2O = 6-phospho-D-gluconate + H(+)</text>
        <dbReference type="Rhea" id="RHEA:12556"/>
        <dbReference type="ChEBI" id="CHEBI:15377"/>
        <dbReference type="ChEBI" id="CHEBI:15378"/>
        <dbReference type="ChEBI" id="CHEBI:57955"/>
        <dbReference type="ChEBI" id="CHEBI:58759"/>
        <dbReference type="EC" id="3.1.1.31"/>
    </reaction>
</comment>
<evidence type="ECO:0000256" key="2">
    <source>
        <dbReference type="ARBA" id="ARBA00002681"/>
    </source>
</evidence>